<dbReference type="InterPro" id="IPR039425">
    <property type="entry name" value="RNA_pol_sigma-70-like"/>
</dbReference>
<dbReference type="PANTHER" id="PTHR43133:SF53">
    <property type="entry name" value="ECF RNA POLYMERASE SIGMA-E FACTOR"/>
    <property type="match status" value="1"/>
</dbReference>
<dbReference type="Gene3D" id="1.10.10.10">
    <property type="entry name" value="Winged helix-like DNA-binding domain superfamily/Winged helix DNA-binding domain"/>
    <property type="match status" value="1"/>
</dbReference>
<organism evidence="10 11">
    <name type="scientific">Klebsiella pneumoniae</name>
    <dbReference type="NCBI Taxonomy" id="573"/>
    <lineage>
        <taxon>Bacteria</taxon>
        <taxon>Pseudomonadati</taxon>
        <taxon>Pseudomonadota</taxon>
        <taxon>Gammaproteobacteria</taxon>
        <taxon>Enterobacterales</taxon>
        <taxon>Enterobacteriaceae</taxon>
        <taxon>Klebsiella/Raoultella group</taxon>
        <taxon>Klebsiella</taxon>
        <taxon>Klebsiella pneumoniae complex</taxon>
    </lineage>
</organism>
<sequence length="222" mass="25265">MHSNSQLAHNADFGWCFEDAWELGLGRHYLGMSEQLTDQVLVERVQKGDQKAFNLLVVRYQHKVASLVSRYVPPGDIADVVQESFVKAWRALDSFRGDSAFYTWLYRIAVNTAKNYLVAQGRRPPSSDVDANEAENFESGGALKEISNPENLMLSEELRQIVFRTIESLPEDLRMAITLRELDGLSYEEIAAIMDCPVGTVRSRIFRAREAIDNKVQPLIRR</sequence>
<dbReference type="GO" id="GO:0006352">
    <property type="term" value="P:DNA-templated transcription initiation"/>
    <property type="evidence" value="ECO:0007669"/>
    <property type="project" value="InterPro"/>
</dbReference>
<dbReference type="InterPro" id="IPR049933">
    <property type="entry name" value="RseD"/>
</dbReference>
<dbReference type="CDD" id="cd06171">
    <property type="entry name" value="Sigma70_r4"/>
    <property type="match status" value="1"/>
</dbReference>
<gene>
    <name evidence="10" type="primary">rpoE</name>
    <name evidence="10" type="ORF">NCTC9128_01574</name>
</gene>
<evidence type="ECO:0000256" key="1">
    <source>
        <dbReference type="ARBA" id="ARBA00010641"/>
    </source>
</evidence>
<dbReference type="FunFam" id="1.10.1740.10:FF:000001">
    <property type="entry name" value="RNA polymerase sigma factor"/>
    <property type="match status" value="1"/>
</dbReference>
<accession>A0A2X3C8T2</accession>
<dbReference type="InterPro" id="IPR014284">
    <property type="entry name" value="RNA_pol_sigma-70_dom"/>
</dbReference>
<dbReference type="SUPFAM" id="SSF88659">
    <property type="entry name" value="Sigma3 and sigma4 domains of RNA polymerase sigma factors"/>
    <property type="match status" value="1"/>
</dbReference>
<dbReference type="InterPro" id="IPR013249">
    <property type="entry name" value="RNA_pol_sigma70_r4_t2"/>
</dbReference>
<dbReference type="Pfam" id="PF04542">
    <property type="entry name" value="Sigma70_r2"/>
    <property type="match status" value="1"/>
</dbReference>
<keyword evidence="6" id="KW-0804">Transcription</keyword>
<dbReference type="Proteomes" id="UP000251088">
    <property type="component" value="Unassembled WGS sequence"/>
</dbReference>
<evidence type="ECO:0000256" key="3">
    <source>
        <dbReference type="ARBA" id="ARBA00023015"/>
    </source>
</evidence>
<dbReference type="GO" id="GO:0003677">
    <property type="term" value="F:DNA binding"/>
    <property type="evidence" value="ECO:0007669"/>
    <property type="project" value="UniProtKB-KW"/>
</dbReference>
<evidence type="ECO:0000256" key="7">
    <source>
        <dbReference type="ARBA" id="ARBA00032331"/>
    </source>
</evidence>
<keyword evidence="3" id="KW-0805">Transcription regulation</keyword>
<keyword evidence="5" id="KW-0238">DNA-binding</keyword>
<dbReference type="SUPFAM" id="SSF88946">
    <property type="entry name" value="Sigma2 domain of RNA polymerase sigma factors"/>
    <property type="match status" value="1"/>
</dbReference>
<proteinExistence type="inferred from homology"/>
<dbReference type="AlphaFoldDB" id="A0A2X3C8T2"/>
<reference evidence="10 11" key="1">
    <citation type="submission" date="2018-06" db="EMBL/GenBank/DDBJ databases">
        <authorList>
            <consortium name="Pathogen Informatics"/>
            <person name="Doyle S."/>
        </authorList>
    </citation>
    <scope>NUCLEOTIDE SEQUENCE [LARGE SCALE GENOMIC DNA]</scope>
    <source>
        <strain evidence="10 11">NCTC9128</strain>
    </source>
</reference>
<name>A0A2X3C8T2_KLEPN</name>
<dbReference type="NCBIfam" id="TIGR02937">
    <property type="entry name" value="sigma70-ECF"/>
    <property type="match status" value="1"/>
</dbReference>
<dbReference type="FunFam" id="1.10.10.10:FF:000043">
    <property type="entry name" value="RNA polymerase sigma factor"/>
    <property type="match status" value="1"/>
</dbReference>
<dbReference type="GO" id="GO:0016987">
    <property type="term" value="F:sigma factor activity"/>
    <property type="evidence" value="ECO:0007669"/>
    <property type="project" value="UniProtKB-KW"/>
</dbReference>
<comment type="similarity">
    <text evidence="1">Belongs to the sigma-70 factor family. ECF subfamily.</text>
</comment>
<feature type="domain" description="RNA polymerase sigma factor 70 region 4 type 2" evidence="9">
    <location>
        <begin position="161"/>
        <end position="211"/>
    </location>
</feature>
<dbReference type="Gene3D" id="1.10.1740.10">
    <property type="match status" value="1"/>
</dbReference>
<keyword evidence="4" id="KW-0731">Sigma factor</keyword>
<dbReference type="InterPro" id="IPR014286">
    <property type="entry name" value="RNA_pol_sigma70_RpoE"/>
</dbReference>
<dbReference type="EMBL" id="UAWN01000005">
    <property type="protein sequence ID" value="SQC09603.1"/>
    <property type="molecule type" value="Genomic_DNA"/>
</dbReference>
<evidence type="ECO:0000313" key="11">
    <source>
        <dbReference type="Proteomes" id="UP000251088"/>
    </source>
</evidence>
<evidence type="ECO:0000259" key="9">
    <source>
        <dbReference type="Pfam" id="PF08281"/>
    </source>
</evidence>
<dbReference type="PANTHER" id="PTHR43133">
    <property type="entry name" value="RNA POLYMERASE ECF-TYPE SIGMA FACTO"/>
    <property type="match status" value="1"/>
</dbReference>
<dbReference type="InterPro" id="IPR036388">
    <property type="entry name" value="WH-like_DNA-bd_sf"/>
</dbReference>
<dbReference type="InterPro" id="IPR013324">
    <property type="entry name" value="RNA_pol_sigma_r3/r4-like"/>
</dbReference>
<evidence type="ECO:0000313" key="10">
    <source>
        <dbReference type="EMBL" id="SQC09603.1"/>
    </source>
</evidence>
<dbReference type="InterPro" id="IPR007627">
    <property type="entry name" value="RNA_pol_sigma70_r2"/>
</dbReference>
<dbReference type="Pfam" id="PF08281">
    <property type="entry name" value="Sigma70_r4_2"/>
    <property type="match status" value="1"/>
</dbReference>
<dbReference type="InterPro" id="IPR013325">
    <property type="entry name" value="RNA_pol_sigma_r2"/>
</dbReference>
<evidence type="ECO:0000256" key="5">
    <source>
        <dbReference type="ARBA" id="ARBA00023125"/>
    </source>
</evidence>
<evidence type="ECO:0000256" key="2">
    <source>
        <dbReference type="ARBA" id="ARBA00014271"/>
    </source>
</evidence>
<evidence type="ECO:0000256" key="6">
    <source>
        <dbReference type="ARBA" id="ARBA00023163"/>
    </source>
</evidence>
<dbReference type="NCBIfam" id="NF033697">
    <property type="entry name" value="leader_RseD"/>
    <property type="match status" value="1"/>
</dbReference>
<evidence type="ECO:0000256" key="4">
    <source>
        <dbReference type="ARBA" id="ARBA00023082"/>
    </source>
</evidence>
<dbReference type="NCBIfam" id="TIGR02939">
    <property type="entry name" value="RpoE_Sigma70"/>
    <property type="match status" value="1"/>
</dbReference>
<evidence type="ECO:0000259" key="8">
    <source>
        <dbReference type="Pfam" id="PF04542"/>
    </source>
</evidence>
<protein>
    <recommendedName>
        <fullName evidence="2">ECF RNA polymerase sigma-E factor</fullName>
    </recommendedName>
    <alternativeName>
        <fullName evidence="7">RNA polymerase sigma-E factor</fullName>
    </alternativeName>
</protein>
<dbReference type="GO" id="GO:0009266">
    <property type="term" value="P:response to temperature stimulus"/>
    <property type="evidence" value="ECO:0007669"/>
    <property type="project" value="UniProtKB-ARBA"/>
</dbReference>
<dbReference type="GO" id="GO:0006950">
    <property type="term" value="P:response to stress"/>
    <property type="evidence" value="ECO:0007669"/>
    <property type="project" value="UniProtKB-ARBA"/>
</dbReference>
<feature type="domain" description="RNA polymerase sigma-70 region 2" evidence="8">
    <location>
        <begin position="56"/>
        <end position="122"/>
    </location>
</feature>